<evidence type="ECO:0000256" key="16">
    <source>
        <dbReference type="PIRSR" id="PIRSR000386-1"/>
    </source>
</evidence>
<gene>
    <name evidence="15 19" type="primary">trmD</name>
    <name evidence="19" type="ORF">IAA16_07725</name>
</gene>
<feature type="binding site" evidence="15 16">
    <location>
        <position position="110"/>
    </location>
    <ligand>
        <name>S-adenosyl-L-methionine</name>
        <dbReference type="ChEBI" id="CHEBI:59789"/>
    </ligand>
</feature>
<dbReference type="EMBL" id="JAHLFV010000182">
    <property type="protein sequence ID" value="MBU3850436.1"/>
    <property type="molecule type" value="Genomic_DNA"/>
</dbReference>
<evidence type="ECO:0000256" key="7">
    <source>
        <dbReference type="ARBA" id="ARBA00022490"/>
    </source>
</evidence>
<keyword evidence="8 15" id="KW-0489">Methyltransferase</keyword>
<dbReference type="InterPro" id="IPR023148">
    <property type="entry name" value="tRNA_m1G_MeTrfase_C_sf"/>
</dbReference>
<dbReference type="Gene3D" id="3.40.1280.10">
    <property type="match status" value="1"/>
</dbReference>
<keyword evidence="10 15" id="KW-0949">S-adenosyl-L-methionine</keyword>
<comment type="function">
    <text evidence="1 15 17">Specifically methylates guanosine-37 in various tRNAs.</text>
</comment>
<reference evidence="19" key="2">
    <citation type="submission" date="2021-04" db="EMBL/GenBank/DDBJ databases">
        <authorList>
            <person name="Gilroy R."/>
        </authorList>
    </citation>
    <scope>NUCLEOTIDE SEQUENCE</scope>
    <source>
        <strain evidence="19">Gambia15-2214</strain>
    </source>
</reference>
<evidence type="ECO:0000313" key="19">
    <source>
        <dbReference type="EMBL" id="MBU3850436.1"/>
    </source>
</evidence>
<dbReference type="PANTHER" id="PTHR46417">
    <property type="entry name" value="TRNA (GUANINE-N(1)-)-METHYLTRANSFERASE"/>
    <property type="match status" value="1"/>
</dbReference>
<comment type="similarity">
    <text evidence="3 15 17">Belongs to the RNA methyltransferase TrmD family.</text>
</comment>
<comment type="catalytic activity">
    <reaction evidence="14 15 17">
        <text>guanosine(37) in tRNA + S-adenosyl-L-methionine = N(1)-methylguanosine(37) in tRNA + S-adenosyl-L-homocysteine + H(+)</text>
        <dbReference type="Rhea" id="RHEA:36899"/>
        <dbReference type="Rhea" id="RHEA-COMP:10145"/>
        <dbReference type="Rhea" id="RHEA-COMP:10147"/>
        <dbReference type="ChEBI" id="CHEBI:15378"/>
        <dbReference type="ChEBI" id="CHEBI:57856"/>
        <dbReference type="ChEBI" id="CHEBI:59789"/>
        <dbReference type="ChEBI" id="CHEBI:73542"/>
        <dbReference type="ChEBI" id="CHEBI:74269"/>
        <dbReference type="EC" id="2.1.1.228"/>
    </reaction>
</comment>
<dbReference type="SUPFAM" id="SSF75217">
    <property type="entry name" value="alpha/beta knot"/>
    <property type="match status" value="1"/>
</dbReference>
<dbReference type="NCBIfam" id="NF000648">
    <property type="entry name" value="PRK00026.1"/>
    <property type="match status" value="1"/>
</dbReference>
<evidence type="ECO:0000256" key="14">
    <source>
        <dbReference type="ARBA" id="ARBA00047783"/>
    </source>
</evidence>
<dbReference type="GO" id="GO:0002939">
    <property type="term" value="P:tRNA N1-guanine methylation"/>
    <property type="evidence" value="ECO:0007669"/>
    <property type="project" value="TreeGrafter"/>
</dbReference>
<dbReference type="CDD" id="cd18080">
    <property type="entry name" value="TrmD-like"/>
    <property type="match status" value="1"/>
</dbReference>
<accession>A0A9E2L4C9</accession>
<sequence>MKFHVLTLFPEIPRAFFESSIMAKAVEKEIIAYDLVNIRDFAFDKHKTCDDSPYGGGAGMLMLPEPLDRALESVKAYKKRVIYVTPSGKPFTQKLARELSKEEELVFICGRYEGIDQRIIDAWVDDEVSIGDYVLSSGEVAATVMIDAIYRLIEGVISSESLEEESFSTGLLEYPQYTRPEVYKGMKVPEVLLSGHHENIQKWRLERQLAKTLAYRPDLIDEARRTGELSLEAEKMIETITGQVSKVCPRKHPRYRGKEK</sequence>
<dbReference type="PANTHER" id="PTHR46417:SF1">
    <property type="entry name" value="TRNA (GUANINE-N(1)-)-METHYLTRANSFERASE"/>
    <property type="match status" value="1"/>
</dbReference>
<dbReference type="NCBIfam" id="TIGR00088">
    <property type="entry name" value="trmD"/>
    <property type="match status" value="1"/>
</dbReference>
<evidence type="ECO:0000256" key="9">
    <source>
        <dbReference type="ARBA" id="ARBA00022679"/>
    </source>
</evidence>
<evidence type="ECO:0000256" key="11">
    <source>
        <dbReference type="ARBA" id="ARBA00022694"/>
    </source>
</evidence>
<evidence type="ECO:0000256" key="10">
    <source>
        <dbReference type="ARBA" id="ARBA00022691"/>
    </source>
</evidence>
<protein>
    <recommendedName>
        <fullName evidence="6 15">tRNA (guanine-N(1)-)-methyltransferase</fullName>
        <ecNumber evidence="5 15">2.1.1.228</ecNumber>
    </recommendedName>
    <alternativeName>
        <fullName evidence="12 15">M1G-methyltransferase</fullName>
    </alternativeName>
    <alternativeName>
        <fullName evidence="13 15">tRNA [GM37] methyltransferase</fullName>
    </alternativeName>
</protein>
<dbReference type="EC" id="2.1.1.228" evidence="5 15"/>
<dbReference type="InterPro" id="IPR029026">
    <property type="entry name" value="tRNA_m1G_MTases_N"/>
</dbReference>
<comment type="subunit">
    <text evidence="4 15 17">Homodimer.</text>
</comment>
<evidence type="ECO:0000256" key="3">
    <source>
        <dbReference type="ARBA" id="ARBA00007630"/>
    </source>
</evidence>
<evidence type="ECO:0000256" key="15">
    <source>
        <dbReference type="HAMAP-Rule" id="MF_00605"/>
    </source>
</evidence>
<dbReference type="InterPro" id="IPR016009">
    <property type="entry name" value="tRNA_MeTrfase_TRMD/TRM10"/>
</dbReference>
<dbReference type="Gene3D" id="1.10.1270.20">
    <property type="entry name" value="tRNA(m1g37)methyltransferase, domain 2"/>
    <property type="match status" value="1"/>
</dbReference>
<dbReference type="FunFam" id="3.40.1280.10:FF:000001">
    <property type="entry name" value="tRNA (guanine-N(1)-)-methyltransferase"/>
    <property type="match status" value="1"/>
</dbReference>
<dbReference type="GO" id="GO:0052906">
    <property type="term" value="F:tRNA (guanine(37)-N1)-methyltransferase activity"/>
    <property type="evidence" value="ECO:0007669"/>
    <property type="project" value="UniProtKB-UniRule"/>
</dbReference>
<evidence type="ECO:0000256" key="12">
    <source>
        <dbReference type="ARBA" id="ARBA00029736"/>
    </source>
</evidence>
<keyword evidence="9 15" id="KW-0808">Transferase</keyword>
<name>A0A9E2L4C9_9SPIR</name>
<proteinExistence type="inferred from homology"/>
<dbReference type="Proteomes" id="UP000823914">
    <property type="component" value="Unassembled WGS sequence"/>
</dbReference>
<keyword evidence="11 15" id="KW-0819">tRNA processing</keyword>
<dbReference type="PIRSF" id="PIRSF000386">
    <property type="entry name" value="tRNA_mtase"/>
    <property type="match status" value="1"/>
</dbReference>
<evidence type="ECO:0000256" key="6">
    <source>
        <dbReference type="ARBA" id="ARBA00014679"/>
    </source>
</evidence>
<evidence type="ECO:0000256" key="2">
    <source>
        <dbReference type="ARBA" id="ARBA00004496"/>
    </source>
</evidence>
<evidence type="ECO:0000313" key="20">
    <source>
        <dbReference type="Proteomes" id="UP000823914"/>
    </source>
</evidence>
<dbReference type="FunFam" id="1.10.1270.20:FF:000001">
    <property type="entry name" value="tRNA (guanine-N(1)-)-methyltransferase"/>
    <property type="match status" value="1"/>
</dbReference>
<feature type="binding site" evidence="15 16">
    <location>
        <begin position="130"/>
        <end position="135"/>
    </location>
    <ligand>
        <name>S-adenosyl-L-methionine</name>
        <dbReference type="ChEBI" id="CHEBI:59789"/>
    </ligand>
</feature>
<dbReference type="Pfam" id="PF01746">
    <property type="entry name" value="tRNA_m1G_MT"/>
    <property type="match status" value="1"/>
</dbReference>
<evidence type="ECO:0000256" key="8">
    <source>
        <dbReference type="ARBA" id="ARBA00022603"/>
    </source>
</evidence>
<evidence type="ECO:0000256" key="17">
    <source>
        <dbReference type="RuleBase" id="RU003464"/>
    </source>
</evidence>
<dbReference type="InterPro" id="IPR002649">
    <property type="entry name" value="tRNA_m1G_MeTrfase_TrmD"/>
</dbReference>
<evidence type="ECO:0000256" key="13">
    <source>
        <dbReference type="ARBA" id="ARBA00033392"/>
    </source>
</evidence>
<dbReference type="InterPro" id="IPR029028">
    <property type="entry name" value="Alpha/beta_knot_MTases"/>
</dbReference>
<evidence type="ECO:0000256" key="4">
    <source>
        <dbReference type="ARBA" id="ARBA00011738"/>
    </source>
</evidence>
<evidence type="ECO:0000259" key="18">
    <source>
        <dbReference type="Pfam" id="PF01746"/>
    </source>
</evidence>
<feature type="domain" description="tRNA methyltransferase TRMD/TRM10-type" evidence="18">
    <location>
        <begin position="1"/>
        <end position="221"/>
    </location>
</feature>
<reference evidence="19" key="1">
    <citation type="journal article" date="2021" name="PeerJ">
        <title>Extensive microbial diversity within the chicken gut microbiome revealed by metagenomics and culture.</title>
        <authorList>
            <person name="Gilroy R."/>
            <person name="Ravi A."/>
            <person name="Getino M."/>
            <person name="Pursley I."/>
            <person name="Horton D.L."/>
            <person name="Alikhan N.F."/>
            <person name="Baker D."/>
            <person name="Gharbi K."/>
            <person name="Hall N."/>
            <person name="Watson M."/>
            <person name="Adriaenssens E.M."/>
            <person name="Foster-Nyarko E."/>
            <person name="Jarju S."/>
            <person name="Secka A."/>
            <person name="Antonio M."/>
            <person name="Oren A."/>
            <person name="Chaudhuri R.R."/>
            <person name="La Ragione R."/>
            <person name="Hildebrand F."/>
            <person name="Pallen M.J."/>
        </authorList>
    </citation>
    <scope>NUCLEOTIDE SEQUENCE</scope>
    <source>
        <strain evidence="19">Gambia15-2214</strain>
    </source>
</reference>
<evidence type="ECO:0000256" key="5">
    <source>
        <dbReference type="ARBA" id="ARBA00012807"/>
    </source>
</evidence>
<dbReference type="HAMAP" id="MF_00605">
    <property type="entry name" value="TrmD"/>
    <property type="match status" value="1"/>
</dbReference>
<comment type="caution">
    <text evidence="19">The sequence shown here is derived from an EMBL/GenBank/DDBJ whole genome shotgun (WGS) entry which is preliminary data.</text>
</comment>
<evidence type="ECO:0000256" key="1">
    <source>
        <dbReference type="ARBA" id="ARBA00002634"/>
    </source>
</evidence>
<dbReference type="AlphaFoldDB" id="A0A9E2L4C9"/>
<organism evidence="19 20">
    <name type="scientific">Candidatus Treponema excrementipullorum</name>
    <dbReference type="NCBI Taxonomy" id="2838768"/>
    <lineage>
        <taxon>Bacteria</taxon>
        <taxon>Pseudomonadati</taxon>
        <taxon>Spirochaetota</taxon>
        <taxon>Spirochaetia</taxon>
        <taxon>Spirochaetales</taxon>
        <taxon>Treponemataceae</taxon>
        <taxon>Treponema</taxon>
    </lineage>
</organism>
<dbReference type="GO" id="GO:0005829">
    <property type="term" value="C:cytosol"/>
    <property type="evidence" value="ECO:0007669"/>
    <property type="project" value="TreeGrafter"/>
</dbReference>
<keyword evidence="7 15" id="KW-0963">Cytoplasm</keyword>
<comment type="subcellular location">
    <subcellularLocation>
        <location evidence="2 15 17">Cytoplasm</location>
    </subcellularLocation>
</comment>